<proteinExistence type="predicted"/>
<comment type="caution">
    <text evidence="1">The sequence shown here is derived from an EMBL/GenBank/DDBJ whole genome shotgun (WGS) entry which is preliminary data.</text>
</comment>
<sequence>MGGIQAEGETPSCLVVRLIGMDEIQSEKERD</sequence>
<evidence type="ECO:0000313" key="1">
    <source>
        <dbReference type="EMBL" id="OXB55023.1"/>
    </source>
</evidence>
<dbReference type="Proteomes" id="UP000198323">
    <property type="component" value="Unassembled WGS sequence"/>
</dbReference>
<gene>
    <name evidence="1" type="ORF">ASZ78_007485</name>
</gene>
<name>A0A226MIB1_CALSU</name>
<organism evidence="1 2">
    <name type="scientific">Callipepla squamata</name>
    <name type="common">Scaled quail</name>
    <dbReference type="NCBI Taxonomy" id="9009"/>
    <lineage>
        <taxon>Eukaryota</taxon>
        <taxon>Metazoa</taxon>
        <taxon>Chordata</taxon>
        <taxon>Craniata</taxon>
        <taxon>Vertebrata</taxon>
        <taxon>Euteleostomi</taxon>
        <taxon>Archelosauria</taxon>
        <taxon>Archosauria</taxon>
        <taxon>Dinosauria</taxon>
        <taxon>Saurischia</taxon>
        <taxon>Theropoda</taxon>
        <taxon>Coelurosauria</taxon>
        <taxon>Aves</taxon>
        <taxon>Neognathae</taxon>
        <taxon>Galloanserae</taxon>
        <taxon>Galliformes</taxon>
        <taxon>Odontophoridae</taxon>
        <taxon>Callipepla</taxon>
    </lineage>
</organism>
<keyword evidence="2" id="KW-1185">Reference proteome</keyword>
<protein>
    <submittedName>
        <fullName evidence="1">Uncharacterized protein</fullName>
    </submittedName>
</protein>
<evidence type="ECO:0000313" key="2">
    <source>
        <dbReference type="Proteomes" id="UP000198323"/>
    </source>
</evidence>
<accession>A0A226MIB1</accession>
<dbReference type="AlphaFoldDB" id="A0A226MIB1"/>
<reference evidence="1 2" key="1">
    <citation type="submission" date="2016-07" db="EMBL/GenBank/DDBJ databases">
        <title>Disparate Historic Effective Population Sizes Predicted by Modern Levels of Genome Diversity for the Scaled Quail (Callipepla squamata) and the Northern Bobwhite (Colinus virginianus): Inferences from First and Second Generation Draft Genome Assemblies for Sympatric New World Quail.</title>
        <authorList>
            <person name="Oldeschulte D.L."/>
            <person name="Halley Y.A."/>
            <person name="Bhattarai E.K."/>
            <person name="Brashear W.A."/>
            <person name="Hill J."/>
            <person name="Metz R.P."/>
            <person name="Johnson C.D."/>
            <person name="Rollins D."/>
            <person name="Peterson M.J."/>
            <person name="Bickhart D.M."/>
            <person name="Decker J.E."/>
            <person name="Seabury C.M."/>
        </authorList>
    </citation>
    <scope>NUCLEOTIDE SEQUENCE [LARGE SCALE GENOMIC DNA]</scope>
    <source>
        <strain evidence="1 2">Texas</strain>
        <tissue evidence="1">Leg muscle</tissue>
    </source>
</reference>
<dbReference type="EMBL" id="MCFN01000815">
    <property type="protein sequence ID" value="OXB55023.1"/>
    <property type="molecule type" value="Genomic_DNA"/>
</dbReference>